<evidence type="ECO:0000313" key="1">
    <source>
        <dbReference type="EMBL" id="PZW28454.1"/>
    </source>
</evidence>
<dbReference type="PANTHER" id="PTHR12993:SF28">
    <property type="entry name" value="LMBE FAMILY PROTEIN"/>
    <property type="match status" value="1"/>
</dbReference>
<reference evidence="1 2" key="1">
    <citation type="submission" date="2018-06" db="EMBL/GenBank/DDBJ databases">
        <title>Genomic Encyclopedia of Archaeal and Bacterial Type Strains, Phase II (KMG-II): from individual species to whole genera.</title>
        <authorList>
            <person name="Goeker M."/>
        </authorList>
    </citation>
    <scope>NUCLEOTIDE SEQUENCE [LARGE SCALE GENOMIC DNA]</scope>
    <source>
        <strain evidence="1 2">ATCC BAA-1881</strain>
    </source>
</reference>
<dbReference type="InterPro" id="IPR024078">
    <property type="entry name" value="LmbE-like_dom_sf"/>
</dbReference>
<dbReference type="SUPFAM" id="SSF102588">
    <property type="entry name" value="LmbE-like"/>
    <property type="match status" value="1"/>
</dbReference>
<sequence length="226" mass="25492">MVLEASQTIVSILAHPDDGESFTGGTVAQLASKGKAIYYLVITRGDKGSNREDLPPEKLVTLREQEQRDAARILGVKEVFFLSGYSDGELEPTLRLRREIVNYLRQLKPDTVFCFDPWKRYELHPDHRAAGIVAVDAVASARDRYFTGITIQEPHNVQRILYFNTDMPNFYVDISAHLETKIQARCAHVSQINPNKHPSTYLTAWAEEAGKAGGYPYAEAFHLQQL</sequence>
<accession>A0A326U669</accession>
<dbReference type="GO" id="GO:0016811">
    <property type="term" value="F:hydrolase activity, acting on carbon-nitrogen (but not peptide) bonds, in linear amides"/>
    <property type="evidence" value="ECO:0007669"/>
    <property type="project" value="TreeGrafter"/>
</dbReference>
<organism evidence="1 2">
    <name type="scientific">Thermosporothrix hazakensis</name>
    <dbReference type="NCBI Taxonomy" id="644383"/>
    <lineage>
        <taxon>Bacteria</taxon>
        <taxon>Bacillati</taxon>
        <taxon>Chloroflexota</taxon>
        <taxon>Ktedonobacteria</taxon>
        <taxon>Ktedonobacterales</taxon>
        <taxon>Thermosporotrichaceae</taxon>
        <taxon>Thermosporothrix</taxon>
    </lineage>
</organism>
<dbReference type="Pfam" id="PF02585">
    <property type="entry name" value="PIG-L"/>
    <property type="match status" value="1"/>
</dbReference>
<name>A0A326U669_THEHA</name>
<dbReference type="AlphaFoldDB" id="A0A326U669"/>
<dbReference type="RefSeq" id="WP_111323592.1">
    <property type="nucleotide sequence ID" value="NZ_BIFX01000001.1"/>
</dbReference>
<keyword evidence="2" id="KW-1185">Reference proteome</keyword>
<dbReference type="Gene3D" id="3.40.50.10320">
    <property type="entry name" value="LmbE-like"/>
    <property type="match status" value="1"/>
</dbReference>
<dbReference type="EMBL" id="QKUF01000010">
    <property type="protein sequence ID" value="PZW28454.1"/>
    <property type="molecule type" value="Genomic_DNA"/>
</dbReference>
<dbReference type="PANTHER" id="PTHR12993">
    <property type="entry name" value="N-ACETYLGLUCOSAMINYL-PHOSPHATIDYLINOSITOL DE-N-ACETYLASE-RELATED"/>
    <property type="match status" value="1"/>
</dbReference>
<protein>
    <submittedName>
        <fullName evidence="1">LmbE family N-acetylglucosaminyl deacetylase</fullName>
    </submittedName>
</protein>
<dbReference type="InterPro" id="IPR003737">
    <property type="entry name" value="GlcNAc_PI_deacetylase-related"/>
</dbReference>
<dbReference type="Proteomes" id="UP000248806">
    <property type="component" value="Unassembled WGS sequence"/>
</dbReference>
<dbReference type="OrthoDB" id="9815144at2"/>
<evidence type="ECO:0000313" key="2">
    <source>
        <dbReference type="Proteomes" id="UP000248806"/>
    </source>
</evidence>
<proteinExistence type="predicted"/>
<comment type="caution">
    <text evidence="1">The sequence shown here is derived from an EMBL/GenBank/DDBJ whole genome shotgun (WGS) entry which is preliminary data.</text>
</comment>
<gene>
    <name evidence="1" type="ORF">EI42_03208</name>
</gene>